<accession>A0A4Y4BZ44</accession>
<comment type="caution">
    <text evidence="1">The sequence shown here is derived from an EMBL/GenBank/DDBJ whole genome shotgun (WGS) entry which is preliminary data.</text>
</comment>
<evidence type="ECO:0000313" key="1">
    <source>
        <dbReference type="EMBL" id="GEC86101.1"/>
    </source>
</evidence>
<dbReference type="EMBL" id="BJNT01000009">
    <property type="protein sequence ID" value="GEC86101.1"/>
    <property type="molecule type" value="Genomic_DNA"/>
</dbReference>
<dbReference type="AlphaFoldDB" id="A0A4Y4BZ44"/>
<dbReference type="InterPro" id="IPR046036">
    <property type="entry name" value="DUF5994"/>
</dbReference>
<dbReference type="RefSeq" id="WP_141329606.1">
    <property type="nucleotide sequence ID" value="NZ_BJNT01000009.1"/>
</dbReference>
<dbReference type="Pfam" id="PF19457">
    <property type="entry name" value="DUF5994"/>
    <property type="match status" value="1"/>
</dbReference>
<organism evidence="1 2">
    <name type="scientific">Corynebacterium variabile</name>
    <dbReference type="NCBI Taxonomy" id="1727"/>
    <lineage>
        <taxon>Bacteria</taxon>
        <taxon>Bacillati</taxon>
        <taxon>Actinomycetota</taxon>
        <taxon>Actinomycetes</taxon>
        <taxon>Mycobacteriales</taxon>
        <taxon>Corynebacteriaceae</taxon>
        <taxon>Corynebacterium</taxon>
    </lineage>
</organism>
<name>A0A4Y4BZ44_9CORY</name>
<reference evidence="1 2" key="1">
    <citation type="submission" date="2019-06" db="EMBL/GenBank/DDBJ databases">
        <title>Whole genome shotgun sequence of Corynebacterium variabile NBRC 15286.</title>
        <authorList>
            <person name="Hosoyama A."/>
            <person name="Uohara A."/>
            <person name="Ohji S."/>
            <person name="Ichikawa N."/>
        </authorList>
    </citation>
    <scope>NUCLEOTIDE SEQUENCE [LARGE SCALE GENOMIC DNA]</scope>
    <source>
        <strain evidence="1 2">NBRC 15286</strain>
    </source>
</reference>
<evidence type="ECO:0000313" key="2">
    <source>
        <dbReference type="Proteomes" id="UP000319986"/>
    </source>
</evidence>
<dbReference type="Proteomes" id="UP000319986">
    <property type="component" value="Unassembled WGS sequence"/>
</dbReference>
<dbReference type="GeneID" id="82887556"/>
<sequence>MAAEIRKPQWLNELSLRFGRKHGAMTNLSERYDQNFQLVWWPRTHLIEQELPALLERIAIDVDVVSSVRVPVGDWEIPEGELMVMGEPVPVAEHDDVKSHEIEIIFADGRKLIFDVYYPVTNRPRWAKLFGVRAEERWIDDGGNNASG</sequence>
<proteinExistence type="predicted"/>
<gene>
    <name evidence="1" type="ORF">CVA01_14150</name>
</gene>
<protein>
    <submittedName>
        <fullName evidence="1">Uncharacterized protein</fullName>
    </submittedName>
</protein>